<keyword evidence="5 10" id="KW-0067">ATP-binding</keyword>
<dbReference type="Proteomes" id="UP000051269">
    <property type="component" value="Unassembled WGS sequence"/>
</dbReference>
<evidence type="ECO:0000256" key="9">
    <source>
        <dbReference type="NCBIfam" id="TIGR00233"/>
    </source>
</evidence>
<dbReference type="InterPro" id="IPR014729">
    <property type="entry name" value="Rossmann-like_a/b/a_fold"/>
</dbReference>
<dbReference type="Pfam" id="PF00579">
    <property type="entry name" value="tRNA-synt_1b"/>
    <property type="match status" value="1"/>
</dbReference>
<name>A0A0R2RQD3_9BACT</name>
<protein>
    <recommendedName>
        <fullName evidence="2 9">Tryptophan--tRNA ligase</fullName>
        <ecNumber evidence="2 9">6.1.1.2</ecNumber>
    </recommendedName>
</protein>
<organism evidence="11 12">
    <name type="scientific">Verrucomicrobia subdivision 6 bacterium BACL9 MAG-120507-bin52</name>
    <dbReference type="NCBI Taxonomy" id="1655590"/>
    <lineage>
        <taxon>Bacteria</taxon>
        <taxon>Pseudomonadati</taxon>
        <taxon>Verrucomicrobiota</taxon>
        <taxon>Verrucomicrobiia</taxon>
        <taxon>Verrucomicrobiales</taxon>
        <taxon>Verrucomicrobia subdivision 6</taxon>
    </lineage>
</organism>
<evidence type="ECO:0000256" key="10">
    <source>
        <dbReference type="RuleBase" id="RU363036"/>
    </source>
</evidence>
<evidence type="ECO:0000256" key="6">
    <source>
        <dbReference type="ARBA" id="ARBA00022917"/>
    </source>
</evidence>
<comment type="similarity">
    <text evidence="1 10">Belongs to the class-I aminoacyl-tRNA synthetase family.</text>
</comment>
<dbReference type="InterPro" id="IPR001412">
    <property type="entry name" value="aa-tRNA-synth_I_CS"/>
</dbReference>
<keyword evidence="7 10" id="KW-0030">Aminoacyl-tRNA synthetase</keyword>
<dbReference type="PANTHER" id="PTHR43766">
    <property type="entry name" value="TRYPTOPHAN--TRNA LIGASE, MITOCHONDRIAL"/>
    <property type="match status" value="1"/>
</dbReference>
<keyword evidence="3 10" id="KW-0436">Ligase</keyword>
<sequence>MRYLSGIQPTGRLHLGNYFGMIRPAVELQAKGEAYYFLADYHALTGANEPGQLDGLVRETYLDLLACGVDPERAVVFRQSAVSEVHELAWYLSTVTPMGLLERCHSYKDKVTKGISPSHGLFAYPVLMAADILLYDADRVPVGQDQKQHLEVARDIAGKFNDKYGQVFKLPESIIREEAGVVPGVDGQKMSKSYGNTLEIFAEEKDLRKKIMGIKTDSTPVEAPKAVEGSTLWGLVRLMGTEGERSAYRATMEKGGTGYGDLKKSLADLVLREFDGMRKKREELASNLPRVEQWMKDGAAKARKTAEQVLARVRSAVGTQK</sequence>
<dbReference type="Gene3D" id="1.10.240.10">
    <property type="entry name" value="Tyrosyl-Transfer RNA Synthetase"/>
    <property type="match status" value="1"/>
</dbReference>
<dbReference type="FunFam" id="1.10.240.10:FF:000005">
    <property type="entry name" value="Tryptophan--tRNA ligase"/>
    <property type="match status" value="1"/>
</dbReference>
<reference evidence="11 12" key="1">
    <citation type="submission" date="2015-10" db="EMBL/GenBank/DDBJ databases">
        <title>Metagenome-Assembled Genomes uncover a global brackish microbiome.</title>
        <authorList>
            <person name="Hugerth L.W."/>
            <person name="Larsson J."/>
            <person name="Alneberg J."/>
            <person name="Lindh M.V."/>
            <person name="Legrand C."/>
            <person name="Pinhassi J."/>
            <person name="Andersson A.F."/>
        </authorList>
    </citation>
    <scope>NUCLEOTIDE SEQUENCE [LARGE SCALE GENOMIC DNA]</scope>
    <source>
        <strain evidence="11">BACL18 MAG-120507-bin52</strain>
    </source>
</reference>
<dbReference type="InterPro" id="IPR050203">
    <property type="entry name" value="Trp-tRNA_synthetase"/>
</dbReference>
<dbReference type="EMBL" id="LIBO01000088">
    <property type="protein sequence ID" value="KRO62362.1"/>
    <property type="molecule type" value="Genomic_DNA"/>
</dbReference>
<accession>A0A0R2RQD3</accession>
<dbReference type="PANTHER" id="PTHR43766:SF1">
    <property type="entry name" value="TRYPTOPHAN--TRNA LIGASE, MITOCHONDRIAL"/>
    <property type="match status" value="1"/>
</dbReference>
<proteinExistence type="inferred from homology"/>
<evidence type="ECO:0000256" key="3">
    <source>
        <dbReference type="ARBA" id="ARBA00022598"/>
    </source>
</evidence>
<dbReference type="NCBIfam" id="TIGR00233">
    <property type="entry name" value="trpS"/>
    <property type="match status" value="1"/>
</dbReference>
<dbReference type="SUPFAM" id="SSF52374">
    <property type="entry name" value="Nucleotidylyl transferase"/>
    <property type="match status" value="1"/>
</dbReference>
<evidence type="ECO:0000313" key="11">
    <source>
        <dbReference type="EMBL" id="KRO62362.1"/>
    </source>
</evidence>
<evidence type="ECO:0000256" key="4">
    <source>
        <dbReference type="ARBA" id="ARBA00022741"/>
    </source>
</evidence>
<keyword evidence="4 10" id="KW-0547">Nucleotide-binding</keyword>
<gene>
    <name evidence="11" type="ORF">ABR82_03810</name>
</gene>
<dbReference type="AlphaFoldDB" id="A0A0R2RQD3"/>
<dbReference type="GO" id="GO:0006436">
    <property type="term" value="P:tryptophanyl-tRNA aminoacylation"/>
    <property type="evidence" value="ECO:0007669"/>
    <property type="project" value="UniProtKB-UniRule"/>
</dbReference>
<dbReference type="InterPro" id="IPR002306">
    <property type="entry name" value="Trp-tRNA-ligase"/>
</dbReference>
<evidence type="ECO:0000256" key="5">
    <source>
        <dbReference type="ARBA" id="ARBA00022840"/>
    </source>
</evidence>
<dbReference type="InterPro" id="IPR002305">
    <property type="entry name" value="aa-tRNA-synth_Ic"/>
</dbReference>
<evidence type="ECO:0000313" key="12">
    <source>
        <dbReference type="Proteomes" id="UP000051269"/>
    </source>
</evidence>
<evidence type="ECO:0000256" key="1">
    <source>
        <dbReference type="ARBA" id="ARBA00005594"/>
    </source>
</evidence>
<dbReference type="GO" id="GO:0005524">
    <property type="term" value="F:ATP binding"/>
    <property type="evidence" value="ECO:0007669"/>
    <property type="project" value="UniProtKB-KW"/>
</dbReference>
<dbReference type="Gene3D" id="3.40.50.620">
    <property type="entry name" value="HUPs"/>
    <property type="match status" value="1"/>
</dbReference>
<evidence type="ECO:0000256" key="7">
    <source>
        <dbReference type="ARBA" id="ARBA00023146"/>
    </source>
</evidence>
<keyword evidence="6 10" id="KW-0648">Protein biosynthesis</keyword>
<dbReference type="EC" id="6.1.1.2" evidence="2 9"/>
<comment type="catalytic activity">
    <reaction evidence="8">
        <text>tRNA(Trp) + L-tryptophan + ATP = L-tryptophyl-tRNA(Trp) + AMP + diphosphate + H(+)</text>
        <dbReference type="Rhea" id="RHEA:24080"/>
        <dbReference type="Rhea" id="RHEA-COMP:9671"/>
        <dbReference type="Rhea" id="RHEA-COMP:9705"/>
        <dbReference type="ChEBI" id="CHEBI:15378"/>
        <dbReference type="ChEBI" id="CHEBI:30616"/>
        <dbReference type="ChEBI" id="CHEBI:33019"/>
        <dbReference type="ChEBI" id="CHEBI:57912"/>
        <dbReference type="ChEBI" id="CHEBI:78442"/>
        <dbReference type="ChEBI" id="CHEBI:78535"/>
        <dbReference type="ChEBI" id="CHEBI:456215"/>
        <dbReference type="EC" id="6.1.1.2"/>
    </reaction>
</comment>
<dbReference type="GO" id="GO:0005829">
    <property type="term" value="C:cytosol"/>
    <property type="evidence" value="ECO:0007669"/>
    <property type="project" value="TreeGrafter"/>
</dbReference>
<dbReference type="GO" id="GO:0004830">
    <property type="term" value="F:tryptophan-tRNA ligase activity"/>
    <property type="evidence" value="ECO:0007669"/>
    <property type="project" value="UniProtKB-UniRule"/>
</dbReference>
<dbReference type="PROSITE" id="PS00178">
    <property type="entry name" value="AA_TRNA_LIGASE_I"/>
    <property type="match status" value="1"/>
</dbReference>
<dbReference type="CDD" id="cd00806">
    <property type="entry name" value="TrpRS_core"/>
    <property type="match status" value="1"/>
</dbReference>
<evidence type="ECO:0000256" key="2">
    <source>
        <dbReference type="ARBA" id="ARBA00013161"/>
    </source>
</evidence>
<dbReference type="PRINTS" id="PR01039">
    <property type="entry name" value="TRNASYNTHTRP"/>
</dbReference>
<comment type="caution">
    <text evidence="11">The sequence shown here is derived from an EMBL/GenBank/DDBJ whole genome shotgun (WGS) entry which is preliminary data.</text>
</comment>
<evidence type="ECO:0000256" key="8">
    <source>
        <dbReference type="ARBA" id="ARBA00049929"/>
    </source>
</evidence>